<accession>A0A848AZ91</accession>
<protein>
    <submittedName>
        <fullName evidence="2">VCBS repeat-containing protein</fullName>
    </submittedName>
</protein>
<comment type="caution">
    <text evidence="2">The sequence shown here is derived from an EMBL/GenBank/DDBJ whole genome shotgun (WGS) entry which is preliminary data.</text>
</comment>
<dbReference type="SUPFAM" id="SSF69318">
    <property type="entry name" value="Integrin alpha N-terminal domain"/>
    <property type="match status" value="1"/>
</dbReference>
<dbReference type="Pfam" id="PF13517">
    <property type="entry name" value="FG-GAP_3"/>
    <property type="match status" value="1"/>
</dbReference>
<evidence type="ECO:0000313" key="2">
    <source>
        <dbReference type="EMBL" id="NMD85986.1"/>
    </source>
</evidence>
<dbReference type="InterPro" id="IPR028994">
    <property type="entry name" value="Integrin_alpha_N"/>
</dbReference>
<gene>
    <name evidence="2" type="ORF">HF882_05250</name>
</gene>
<dbReference type="Proteomes" id="UP000576225">
    <property type="component" value="Unassembled WGS sequence"/>
</dbReference>
<organism evidence="2 3">
    <name type="scientific">Victivallis vadensis</name>
    <dbReference type="NCBI Taxonomy" id="172901"/>
    <lineage>
        <taxon>Bacteria</taxon>
        <taxon>Pseudomonadati</taxon>
        <taxon>Lentisphaerota</taxon>
        <taxon>Lentisphaeria</taxon>
        <taxon>Victivallales</taxon>
        <taxon>Victivallaceae</taxon>
        <taxon>Victivallis</taxon>
    </lineage>
</organism>
<proteinExistence type="predicted"/>
<sequence>MMRCVLLFLAVLVVAALRGAETEWRELVTAGSAWTLTFDLEVERYPDGGRGLWDDRSPMTLLRLSGGTDRCALILRLDRKRIQLALPGFKPEPSVTGGAVIDPGTPVAVRLDCDGRVLRLWVNNRLTARLEPGRPFGSWKQLRTGSDLKERRPLAGKVANLNWRAGVVPAGVPGAALPVNLPLDHGYPALQCEKEALHPFIDQLHVIAAAVPWFSAEPRDLLLHGYPNMYGFRLAVYRFLGLSPEGLPVYDAGTTVSELPGSHFQAELLPGGAFRLWARGTNSLFGPQALILLENRGKPGKPEFSDPVEVRIGGKTLRQALDGAGESGFFFGDLDGDGVTDLIAAKCHEPAEGPWPLGEKPWTGRETRYLGRDKGYDVRGRWLGRERVTELLWARGGSVGRGRAEFAAFRPVWFRKPGVPFTWKSGESERALALWRDSDGGRFLLHTGSVDELLAFRFSFQDGEPVMAEPIPFLAAGPEMAETYFALKLNVVDLDGDGRPELLADGNPGKIAVMRGGRAGDFREAGCAVMRGGSLAGETLVSPWRTDLDGDGRPDLLLADASGFLTFWPGTADPLVYGAPVRFTSAGKELHVQAGYSGSIQGPNEKRWGYLKVTAGDWDGDGRQELLTGDIEGRLRLYRVAAAPAALGEAREFTLNGRPFRAAWRSRPAVIGREFGYGGEPRAALLLVDWDGDAAVGIPAAVGGVDFKRVEKLRYRDGGVLRMCGVSGQWGRTAMTVADWDGDGRWDILAGSPNGCNAFIMGRKIPTKATVFFLRNTGSNAAPVFERPEPLAGADGALLNFGVHNATPCPTDLDGDGRPDLLVGAEDGKVYYFKRNQLKD</sequence>
<name>A0A848AZ91_9BACT</name>
<dbReference type="PANTHER" id="PTHR44103:SF1">
    <property type="entry name" value="PROPROTEIN CONVERTASE P"/>
    <property type="match status" value="1"/>
</dbReference>
<reference evidence="2 3" key="1">
    <citation type="submission" date="2020-04" db="EMBL/GenBank/DDBJ databases">
        <authorList>
            <person name="Hitch T.C.A."/>
            <person name="Wylensek D."/>
            <person name="Clavel T."/>
        </authorList>
    </citation>
    <scope>NUCLEOTIDE SEQUENCE [LARGE SCALE GENOMIC DNA]</scope>
    <source>
        <strain evidence="2 3">COR2-253-APC-1A</strain>
    </source>
</reference>
<dbReference type="Pfam" id="PF01839">
    <property type="entry name" value="FG-GAP"/>
    <property type="match status" value="1"/>
</dbReference>
<dbReference type="InterPro" id="IPR013517">
    <property type="entry name" value="FG-GAP"/>
</dbReference>
<dbReference type="AlphaFoldDB" id="A0A848AZ91"/>
<evidence type="ECO:0000256" key="1">
    <source>
        <dbReference type="ARBA" id="ARBA00022729"/>
    </source>
</evidence>
<dbReference type="PANTHER" id="PTHR44103">
    <property type="entry name" value="PROPROTEIN CONVERTASE P"/>
    <property type="match status" value="1"/>
</dbReference>
<keyword evidence="1" id="KW-0732">Signal</keyword>
<dbReference type="Gene3D" id="2.130.10.130">
    <property type="entry name" value="Integrin alpha, N-terminal"/>
    <property type="match status" value="2"/>
</dbReference>
<evidence type="ECO:0000313" key="3">
    <source>
        <dbReference type="Proteomes" id="UP000576225"/>
    </source>
</evidence>
<dbReference type="EMBL" id="JABAEW010000007">
    <property type="protein sequence ID" value="NMD85986.1"/>
    <property type="molecule type" value="Genomic_DNA"/>
</dbReference>